<dbReference type="EMBL" id="BNAV01000002">
    <property type="protein sequence ID" value="GHF45213.1"/>
    <property type="molecule type" value="Genomic_DNA"/>
</dbReference>
<feature type="transmembrane region" description="Helical" evidence="7">
    <location>
        <begin position="146"/>
        <end position="171"/>
    </location>
</feature>
<feature type="transmembrane region" description="Helical" evidence="7">
    <location>
        <begin position="177"/>
        <end position="195"/>
    </location>
</feature>
<feature type="transmembrane region" description="Helical" evidence="7">
    <location>
        <begin position="310"/>
        <end position="329"/>
    </location>
</feature>
<dbReference type="GO" id="GO:0005886">
    <property type="term" value="C:plasma membrane"/>
    <property type="evidence" value="ECO:0007669"/>
    <property type="project" value="UniProtKB-SubCell"/>
</dbReference>
<evidence type="ECO:0000256" key="7">
    <source>
        <dbReference type="SAM" id="Phobius"/>
    </source>
</evidence>
<dbReference type="GO" id="GO:0022857">
    <property type="term" value="F:transmembrane transporter activity"/>
    <property type="evidence" value="ECO:0007669"/>
    <property type="project" value="InterPro"/>
</dbReference>
<protein>
    <submittedName>
        <fullName evidence="9">MFS transporter</fullName>
    </submittedName>
</protein>
<dbReference type="InterPro" id="IPR004638">
    <property type="entry name" value="EmrB-like"/>
</dbReference>
<feature type="transmembrane region" description="Helical" evidence="7">
    <location>
        <begin position="232"/>
        <end position="254"/>
    </location>
</feature>
<proteinExistence type="predicted"/>
<organism evidence="9 10">
    <name type="scientific">Amycolatopsis bartoniae</name>
    <dbReference type="NCBI Taxonomy" id="941986"/>
    <lineage>
        <taxon>Bacteria</taxon>
        <taxon>Bacillati</taxon>
        <taxon>Actinomycetota</taxon>
        <taxon>Actinomycetes</taxon>
        <taxon>Pseudonocardiales</taxon>
        <taxon>Pseudonocardiaceae</taxon>
        <taxon>Amycolatopsis</taxon>
    </lineage>
</organism>
<dbReference type="Gene3D" id="1.20.1250.20">
    <property type="entry name" value="MFS general substrate transporter like domains"/>
    <property type="match status" value="1"/>
</dbReference>
<dbReference type="AlphaFoldDB" id="A0A8H9M8X3"/>
<dbReference type="Proteomes" id="UP000658656">
    <property type="component" value="Unassembled WGS sequence"/>
</dbReference>
<evidence type="ECO:0000259" key="8">
    <source>
        <dbReference type="PROSITE" id="PS50850"/>
    </source>
</evidence>
<accession>A0A8H9M8X3</accession>
<feature type="domain" description="Major facilitator superfamily (MFS) profile" evidence="8">
    <location>
        <begin position="20"/>
        <end position="472"/>
    </location>
</feature>
<evidence type="ECO:0000256" key="3">
    <source>
        <dbReference type="ARBA" id="ARBA00022475"/>
    </source>
</evidence>
<feature type="transmembrane region" description="Helical" evidence="7">
    <location>
        <begin position="18"/>
        <end position="42"/>
    </location>
</feature>
<evidence type="ECO:0000256" key="4">
    <source>
        <dbReference type="ARBA" id="ARBA00022692"/>
    </source>
</evidence>
<feature type="transmembrane region" description="Helical" evidence="7">
    <location>
        <begin position="86"/>
        <end position="105"/>
    </location>
</feature>
<feature type="transmembrane region" description="Helical" evidence="7">
    <location>
        <begin position="54"/>
        <end position="74"/>
    </location>
</feature>
<feature type="transmembrane region" description="Helical" evidence="7">
    <location>
        <begin position="275"/>
        <end position="298"/>
    </location>
</feature>
<dbReference type="PROSITE" id="PS00216">
    <property type="entry name" value="SUGAR_TRANSPORT_1"/>
    <property type="match status" value="1"/>
</dbReference>
<evidence type="ECO:0000313" key="9">
    <source>
        <dbReference type="EMBL" id="GHF45213.1"/>
    </source>
</evidence>
<dbReference type="CDD" id="cd17321">
    <property type="entry name" value="MFS_MMR_MDR_like"/>
    <property type="match status" value="1"/>
</dbReference>
<evidence type="ECO:0000313" key="10">
    <source>
        <dbReference type="Proteomes" id="UP000658656"/>
    </source>
</evidence>
<feature type="transmembrane region" description="Helical" evidence="7">
    <location>
        <begin position="341"/>
        <end position="359"/>
    </location>
</feature>
<dbReference type="Gene3D" id="1.20.1720.10">
    <property type="entry name" value="Multidrug resistance protein D"/>
    <property type="match status" value="1"/>
</dbReference>
<feature type="transmembrane region" description="Helical" evidence="7">
    <location>
        <begin position="111"/>
        <end position="134"/>
    </location>
</feature>
<comment type="subcellular location">
    <subcellularLocation>
        <location evidence="1">Cell membrane</location>
        <topology evidence="1">Multi-pass membrane protein</topology>
    </subcellularLocation>
</comment>
<evidence type="ECO:0000256" key="5">
    <source>
        <dbReference type="ARBA" id="ARBA00022989"/>
    </source>
</evidence>
<dbReference type="PANTHER" id="PTHR42718:SF46">
    <property type="entry name" value="BLR6921 PROTEIN"/>
    <property type="match status" value="1"/>
</dbReference>
<gene>
    <name evidence="9" type="ORF">GCM10017566_17790</name>
</gene>
<feature type="transmembrane region" description="Helical" evidence="7">
    <location>
        <begin position="446"/>
        <end position="468"/>
    </location>
</feature>
<dbReference type="InterPro" id="IPR036259">
    <property type="entry name" value="MFS_trans_sf"/>
</dbReference>
<dbReference type="PANTHER" id="PTHR42718">
    <property type="entry name" value="MAJOR FACILITATOR SUPERFAMILY MULTIDRUG TRANSPORTER MFSC"/>
    <property type="match status" value="1"/>
</dbReference>
<comment type="caution">
    <text evidence="9">The sequence shown here is derived from an EMBL/GenBank/DDBJ whole genome shotgun (WGS) entry which is preliminary data.</text>
</comment>
<dbReference type="PROSITE" id="PS50850">
    <property type="entry name" value="MFS"/>
    <property type="match status" value="1"/>
</dbReference>
<dbReference type="OrthoDB" id="4080117at2"/>
<keyword evidence="6 7" id="KW-0472">Membrane</keyword>
<evidence type="ECO:0000256" key="1">
    <source>
        <dbReference type="ARBA" id="ARBA00004651"/>
    </source>
</evidence>
<dbReference type="InterPro" id="IPR005829">
    <property type="entry name" value="Sugar_transporter_CS"/>
</dbReference>
<sequence length="472" mass="48513">MTTTLSAPAEARSDRRRWWALVAIGLAQLLVIVDTTIVNIALPSAQHDLGMSDTARQWTITAYTLAFGGLLLLGGRLADRLGRKNTLIVGALGFALASAVGGAASGPGMLIAARAAQGVFAAMLAPSTLSLLTVTFTEAKERAKAFGIFSAIMMSGAALGLLAGGALAQYLDWRWCLYVNLPLAAAAAVLGWFVLPNVEGHRETRLDWISAILGSGGIVSLVYGLSEVATRGWGSGLVLGLLGVAVVLVTAFVLRQARVANPLLPLRILADRTRSAAYLTIGAASFGMFGLFLFLTYQLQAIMHYTPFEAGLAFLPFLLGNVLVSTLLSRRLLPRTGPRPLLTIGILLMAVGLAGLTLLTPGASYWGLILPVELVIGAGAGFAMPVVMNTATARVADADAGVASAFITTSQQVGGSVGTASLNSIAASATTAAAGLGATGATVHGYAVATGWASGILTAAALGVFLLVGKRR</sequence>
<dbReference type="SUPFAM" id="SSF103473">
    <property type="entry name" value="MFS general substrate transporter"/>
    <property type="match status" value="2"/>
</dbReference>
<keyword evidence="4 7" id="KW-0812">Transmembrane</keyword>
<reference evidence="9" key="2">
    <citation type="submission" date="2020-09" db="EMBL/GenBank/DDBJ databases">
        <authorList>
            <person name="Sun Q."/>
            <person name="Zhou Y."/>
        </authorList>
    </citation>
    <scope>NUCLEOTIDE SEQUENCE</scope>
    <source>
        <strain evidence="9">CGMCC 4.7679</strain>
    </source>
</reference>
<keyword evidence="10" id="KW-1185">Reference proteome</keyword>
<dbReference type="InterPro" id="IPR011701">
    <property type="entry name" value="MFS"/>
</dbReference>
<feature type="transmembrane region" description="Helical" evidence="7">
    <location>
        <begin position="420"/>
        <end position="440"/>
    </location>
</feature>
<dbReference type="InterPro" id="IPR020846">
    <property type="entry name" value="MFS_dom"/>
</dbReference>
<dbReference type="RefSeq" id="WP_145934135.1">
    <property type="nucleotide sequence ID" value="NZ_BNAV01000002.1"/>
</dbReference>
<evidence type="ECO:0000256" key="2">
    <source>
        <dbReference type="ARBA" id="ARBA00022448"/>
    </source>
</evidence>
<name>A0A8H9M8X3_9PSEU</name>
<dbReference type="Pfam" id="PF07690">
    <property type="entry name" value="MFS_1"/>
    <property type="match status" value="1"/>
</dbReference>
<feature type="transmembrane region" description="Helical" evidence="7">
    <location>
        <begin position="207"/>
        <end position="226"/>
    </location>
</feature>
<feature type="transmembrane region" description="Helical" evidence="7">
    <location>
        <begin position="365"/>
        <end position="387"/>
    </location>
</feature>
<reference evidence="9" key="1">
    <citation type="journal article" date="2014" name="Int. J. Syst. Evol. Microbiol.">
        <title>Complete genome sequence of Corynebacterium casei LMG S-19264T (=DSM 44701T), isolated from a smear-ripened cheese.</title>
        <authorList>
            <consortium name="US DOE Joint Genome Institute (JGI-PGF)"/>
            <person name="Walter F."/>
            <person name="Albersmeier A."/>
            <person name="Kalinowski J."/>
            <person name="Ruckert C."/>
        </authorList>
    </citation>
    <scope>NUCLEOTIDE SEQUENCE</scope>
    <source>
        <strain evidence="9">CGMCC 4.7679</strain>
    </source>
</reference>
<dbReference type="NCBIfam" id="TIGR00711">
    <property type="entry name" value="efflux_EmrB"/>
    <property type="match status" value="1"/>
</dbReference>
<keyword evidence="3" id="KW-1003">Cell membrane</keyword>
<keyword evidence="5 7" id="KW-1133">Transmembrane helix</keyword>
<keyword evidence="2" id="KW-0813">Transport</keyword>
<evidence type="ECO:0000256" key="6">
    <source>
        <dbReference type="ARBA" id="ARBA00023136"/>
    </source>
</evidence>